<comment type="caution">
    <text evidence="1">The sequence shown here is derived from an EMBL/GenBank/DDBJ whole genome shotgun (WGS) entry which is preliminary data.</text>
</comment>
<sequence length="168" mass="19673">MKLLLFIVFTTLSSGMFSQRLSGPKKRKLSFDDFRGEIGVSTAAAVSSVIIRYEIVSQSIWTGRIKIKIFAAFDRSSSWIKPEFKSPPLLAHEQGHFDITEIFSRKLQKKVDAEIKGVKDFSQKFQQMYDDLYNEHYQYQTQYEIDTDNGRHEENQEKYNTLIREMLL</sequence>
<proteinExistence type="predicted"/>
<evidence type="ECO:0000313" key="1">
    <source>
        <dbReference type="EMBL" id="MDQ1097767.1"/>
    </source>
</evidence>
<evidence type="ECO:0008006" key="3">
    <source>
        <dbReference type="Google" id="ProtNLM"/>
    </source>
</evidence>
<evidence type="ECO:0000313" key="2">
    <source>
        <dbReference type="Proteomes" id="UP001225072"/>
    </source>
</evidence>
<gene>
    <name evidence="1" type="ORF">QE404_002914</name>
</gene>
<dbReference type="Proteomes" id="UP001225072">
    <property type="component" value="Unassembled WGS sequence"/>
</dbReference>
<dbReference type="RefSeq" id="WP_307451538.1">
    <property type="nucleotide sequence ID" value="NZ_JAUTAL010000001.1"/>
</dbReference>
<organism evidence="1 2">
    <name type="scientific">Chryseobacterium camelliae</name>
    <dbReference type="NCBI Taxonomy" id="1265445"/>
    <lineage>
        <taxon>Bacteria</taxon>
        <taxon>Pseudomonadati</taxon>
        <taxon>Bacteroidota</taxon>
        <taxon>Flavobacteriia</taxon>
        <taxon>Flavobacteriales</taxon>
        <taxon>Weeksellaceae</taxon>
        <taxon>Chryseobacterium group</taxon>
        <taxon>Chryseobacterium</taxon>
    </lineage>
</organism>
<protein>
    <recommendedName>
        <fullName evidence="3">DUF922 domain-containing protein</fullName>
    </recommendedName>
</protein>
<accession>A0ABU0TL43</accession>
<dbReference type="EMBL" id="JAUTAL010000001">
    <property type="protein sequence ID" value="MDQ1097767.1"/>
    <property type="molecule type" value="Genomic_DNA"/>
</dbReference>
<reference evidence="1 2" key="1">
    <citation type="submission" date="2023-07" db="EMBL/GenBank/DDBJ databases">
        <title>Functional and genomic diversity of the sorghum phyllosphere microbiome.</title>
        <authorList>
            <person name="Shade A."/>
        </authorList>
    </citation>
    <scope>NUCLEOTIDE SEQUENCE [LARGE SCALE GENOMIC DNA]</scope>
    <source>
        <strain evidence="1 2">SORGH_AS_1064</strain>
    </source>
</reference>
<name>A0ABU0TL43_9FLAO</name>
<keyword evidence="2" id="KW-1185">Reference proteome</keyword>